<evidence type="ECO:0000256" key="1">
    <source>
        <dbReference type="ARBA" id="ARBA00004141"/>
    </source>
</evidence>
<comment type="similarity">
    <text evidence="5">Belongs to the SAT4 family.</text>
</comment>
<feature type="transmembrane region" description="Helical" evidence="6">
    <location>
        <begin position="186"/>
        <end position="209"/>
    </location>
</feature>
<evidence type="ECO:0000256" key="2">
    <source>
        <dbReference type="ARBA" id="ARBA00022692"/>
    </source>
</evidence>
<evidence type="ECO:0000256" key="3">
    <source>
        <dbReference type="ARBA" id="ARBA00022989"/>
    </source>
</evidence>
<keyword evidence="3 6" id="KW-1133">Transmembrane helix</keyword>
<evidence type="ECO:0000259" key="7">
    <source>
        <dbReference type="Pfam" id="PF20684"/>
    </source>
</evidence>
<feature type="transmembrane region" description="Helical" evidence="6">
    <location>
        <begin position="137"/>
        <end position="157"/>
    </location>
</feature>
<evidence type="ECO:0000313" key="9">
    <source>
        <dbReference type="Proteomes" id="UP000824596"/>
    </source>
</evidence>
<dbReference type="Pfam" id="PF20684">
    <property type="entry name" value="Fung_rhodopsin"/>
    <property type="match status" value="1"/>
</dbReference>
<dbReference type="EMBL" id="JAIZPD010000002">
    <property type="protein sequence ID" value="KAH0966783.1"/>
    <property type="molecule type" value="Genomic_DNA"/>
</dbReference>
<dbReference type="OrthoDB" id="5329176at2759"/>
<protein>
    <recommendedName>
        <fullName evidence="7">Rhodopsin domain-containing protein</fullName>
    </recommendedName>
</protein>
<dbReference type="PANTHER" id="PTHR33048">
    <property type="entry name" value="PTH11-LIKE INTEGRAL MEMBRANE PROTEIN (AFU_ORTHOLOGUE AFUA_5G11245)"/>
    <property type="match status" value="1"/>
</dbReference>
<keyword evidence="4 6" id="KW-0472">Membrane</keyword>
<feature type="transmembrane region" description="Helical" evidence="6">
    <location>
        <begin position="221"/>
        <end position="242"/>
    </location>
</feature>
<dbReference type="InterPro" id="IPR049326">
    <property type="entry name" value="Rhodopsin_dom_fungi"/>
</dbReference>
<evidence type="ECO:0000256" key="5">
    <source>
        <dbReference type="ARBA" id="ARBA00038359"/>
    </source>
</evidence>
<gene>
    <name evidence="8" type="ORF">HRG_02192</name>
</gene>
<accession>A0A9P8SKU8</accession>
<keyword evidence="2 6" id="KW-0812">Transmembrane</keyword>
<proteinExistence type="inferred from homology"/>
<organism evidence="8 9">
    <name type="scientific">Hirsutella rhossiliensis</name>
    <dbReference type="NCBI Taxonomy" id="111463"/>
    <lineage>
        <taxon>Eukaryota</taxon>
        <taxon>Fungi</taxon>
        <taxon>Dikarya</taxon>
        <taxon>Ascomycota</taxon>
        <taxon>Pezizomycotina</taxon>
        <taxon>Sordariomycetes</taxon>
        <taxon>Hypocreomycetidae</taxon>
        <taxon>Hypocreales</taxon>
        <taxon>Ophiocordycipitaceae</taxon>
        <taxon>Hirsutella</taxon>
    </lineage>
</organism>
<keyword evidence="9" id="KW-1185">Reference proteome</keyword>
<dbReference type="InterPro" id="IPR052337">
    <property type="entry name" value="SAT4-like"/>
</dbReference>
<evidence type="ECO:0000256" key="6">
    <source>
        <dbReference type="SAM" id="Phobius"/>
    </source>
</evidence>
<dbReference type="AlphaFoldDB" id="A0A9P8SKU8"/>
<reference evidence="8" key="1">
    <citation type="submission" date="2021-09" db="EMBL/GenBank/DDBJ databases">
        <title>A high-quality genome of the endoparasitic fungus Hirsutella rhossiliensis with a comparison of Hirsutella genomes reveals transposable elements contributing to genome size variation.</title>
        <authorList>
            <person name="Lin R."/>
            <person name="Jiao Y."/>
            <person name="Sun X."/>
            <person name="Ling J."/>
            <person name="Xie B."/>
            <person name="Cheng X."/>
        </authorList>
    </citation>
    <scope>NUCLEOTIDE SEQUENCE</scope>
    <source>
        <strain evidence="8">HR02</strain>
    </source>
</reference>
<feature type="transmembrane region" description="Helical" evidence="6">
    <location>
        <begin position="20"/>
        <end position="42"/>
    </location>
</feature>
<dbReference type="RefSeq" id="XP_044724296.1">
    <property type="nucleotide sequence ID" value="XM_044860663.1"/>
</dbReference>
<sequence length="343" mass="38515">MSTTASGTLQTTPPLVSQGVFHGLVWGGFVLCLVAFCFRAYVRIVCFRRLFVDDWLMMGVLVILLAADIVCQLGLGYMYDIADPDHIPGPDFIPNTQSGLREFGASMILSYIGIWLIKLNFLLFFYRLGSRIRRYLITWWVVLVLTIACGAVELGIMQTKCMFGPILYIMTTCNLSSSMEATYTRFKVSCVLDVLTDAMIIGFPIFILWGVRISLGRKIALAGIFALVAFTIIVTIIRGSIFGGVYQSIDEHNLKAMNVSWIWFWFAIEFNVSYIIACLVSFRALFTQRDRKANIQQERKIPATPGTPEALKVRRSGFASRFKSMQNSLLDTCRTLEGFGRGG</sequence>
<feature type="transmembrane region" description="Helical" evidence="6">
    <location>
        <begin position="103"/>
        <end position="125"/>
    </location>
</feature>
<evidence type="ECO:0000256" key="4">
    <source>
        <dbReference type="ARBA" id="ARBA00023136"/>
    </source>
</evidence>
<evidence type="ECO:0000313" key="8">
    <source>
        <dbReference type="EMBL" id="KAH0966783.1"/>
    </source>
</evidence>
<name>A0A9P8SKU8_9HYPO</name>
<dbReference type="GO" id="GO:0016020">
    <property type="term" value="C:membrane"/>
    <property type="evidence" value="ECO:0007669"/>
    <property type="project" value="UniProtKB-SubCell"/>
</dbReference>
<dbReference type="Proteomes" id="UP000824596">
    <property type="component" value="Unassembled WGS sequence"/>
</dbReference>
<comment type="subcellular location">
    <subcellularLocation>
        <location evidence="1">Membrane</location>
        <topology evidence="1">Multi-pass membrane protein</topology>
    </subcellularLocation>
</comment>
<comment type="caution">
    <text evidence="8">The sequence shown here is derived from an EMBL/GenBank/DDBJ whole genome shotgun (WGS) entry which is preliminary data.</text>
</comment>
<feature type="transmembrane region" description="Helical" evidence="6">
    <location>
        <begin position="262"/>
        <end position="286"/>
    </location>
</feature>
<feature type="transmembrane region" description="Helical" evidence="6">
    <location>
        <begin position="54"/>
        <end position="79"/>
    </location>
</feature>
<dbReference type="GeneID" id="68351321"/>
<feature type="domain" description="Rhodopsin" evidence="7">
    <location>
        <begin position="39"/>
        <end position="287"/>
    </location>
</feature>
<dbReference type="PANTHER" id="PTHR33048:SF47">
    <property type="entry name" value="INTEGRAL MEMBRANE PROTEIN-RELATED"/>
    <property type="match status" value="1"/>
</dbReference>